<name>A0ABY6L7D3_9ARAC</name>
<dbReference type="Proteomes" id="UP001235939">
    <property type="component" value="Chromosome 13"/>
</dbReference>
<proteinExistence type="predicted"/>
<organism evidence="1 2">
    <name type="scientific">Cordylochernes scorpioides</name>
    <dbReference type="NCBI Taxonomy" id="51811"/>
    <lineage>
        <taxon>Eukaryota</taxon>
        <taxon>Metazoa</taxon>
        <taxon>Ecdysozoa</taxon>
        <taxon>Arthropoda</taxon>
        <taxon>Chelicerata</taxon>
        <taxon>Arachnida</taxon>
        <taxon>Pseudoscorpiones</taxon>
        <taxon>Cheliferoidea</taxon>
        <taxon>Chernetidae</taxon>
        <taxon>Cordylochernes</taxon>
    </lineage>
</organism>
<dbReference type="Pfam" id="PF05380">
    <property type="entry name" value="Peptidase_A17"/>
    <property type="match status" value="1"/>
</dbReference>
<evidence type="ECO:0000313" key="2">
    <source>
        <dbReference type="Proteomes" id="UP001235939"/>
    </source>
</evidence>
<reference evidence="1 2" key="1">
    <citation type="submission" date="2022-01" db="EMBL/GenBank/DDBJ databases">
        <title>A chromosomal length assembly of Cordylochernes scorpioides.</title>
        <authorList>
            <person name="Zeh D."/>
            <person name="Zeh J."/>
        </authorList>
    </citation>
    <scope>NUCLEOTIDE SEQUENCE [LARGE SCALE GENOMIC DNA]</scope>
    <source>
        <strain evidence="1">IN4F17</strain>
        <tissue evidence="1">Whole Body</tissue>
    </source>
</reference>
<accession>A0ABY6L7D3</accession>
<dbReference type="EMBL" id="CP092875">
    <property type="protein sequence ID" value="UYV75665.1"/>
    <property type="molecule type" value="Genomic_DNA"/>
</dbReference>
<gene>
    <name evidence="1" type="ORF">LAZ67_13000953</name>
</gene>
<dbReference type="InterPro" id="IPR008042">
    <property type="entry name" value="Retrotrans_Pao"/>
</dbReference>
<evidence type="ECO:0000313" key="1">
    <source>
        <dbReference type="EMBL" id="UYV75665.1"/>
    </source>
</evidence>
<sequence length="276" mass="32114">MSVYDPLGLVNHFKIKGIIILQRTWIPGIGWDEEFTPDIYAAWKLWLSKLKEINLVQVPRCYHPDLLSRSIIRQVEVHTFVDASQIAFSAVTYLRVETRNRNITTTLFGSKARVAPLKKLTIPILELQGCVLETRFAVLLRSELRLPKVDRKVFWSDSKTVLAWIRSEAGRYKEFVANRVGEIQEATKGTDWIWVPTSENPADMATRFETEISFEPKDMWYTGPEFLKRPEEEWPKEAKGKDLGIILATRMLKLGDDSYVFRRRVRTEIRQADKEN</sequence>
<dbReference type="PANTHER" id="PTHR47331">
    <property type="entry name" value="PHD-TYPE DOMAIN-CONTAINING PROTEIN"/>
    <property type="match status" value="1"/>
</dbReference>
<protein>
    <submittedName>
        <fullName evidence="1">Uncharacterized protein</fullName>
    </submittedName>
</protein>
<keyword evidence="2" id="KW-1185">Reference proteome</keyword>